<dbReference type="PANTHER" id="PTHR10272">
    <property type="entry name" value="PLATELET-ACTIVATING FACTOR ACETYLHYDROLASE"/>
    <property type="match status" value="1"/>
</dbReference>
<dbReference type="Proteomes" id="UP000037460">
    <property type="component" value="Unassembled WGS sequence"/>
</dbReference>
<organism evidence="5 6">
    <name type="scientific">Chrysochromulina tobinii</name>
    <dbReference type="NCBI Taxonomy" id="1460289"/>
    <lineage>
        <taxon>Eukaryota</taxon>
        <taxon>Haptista</taxon>
        <taxon>Haptophyta</taxon>
        <taxon>Prymnesiophyceae</taxon>
        <taxon>Prymnesiales</taxon>
        <taxon>Chrysochromulinaceae</taxon>
        <taxon>Chrysochromulina</taxon>
    </lineage>
</organism>
<keyword evidence="2" id="KW-0378">Hydrolase</keyword>
<dbReference type="GO" id="GO:0003847">
    <property type="term" value="F:1-alkyl-2-acetylglycerophosphocholine esterase activity"/>
    <property type="evidence" value="ECO:0007669"/>
    <property type="project" value="UniProtKB-EC"/>
</dbReference>
<evidence type="ECO:0000313" key="5">
    <source>
        <dbReference type="EMBL" id="KOO28384.1"/>
    </source>
</evidence>
<dbReference type="Pfam" id="PF03403">
    <property type="entry name" value="PAF-AH_p_II"/>
    <property type="match status" value="1"/>
</dbReference>
<dbReference type="EC" id="3.1.1.47" evidence="1"/>
<keyword evidence="6" id="KW-1185">Reference proteome</keyword>
<feature type="non-terminal residue" evidence="5">
    <location>
        <position position="334"/>
    </location>
</feature>
<proteinExistence type="predicted"/>
<evidence type="ECO:0000256" key="2">
    <source>
        <dbReference type="ARBA" id="ARBA00022801"/>
    </source>
</evidence>
<accession>A0A0M0JP62</accession>
<dbReference type="GO" id="GO:0016042">
    <property type="term" value="P:lipid catabolic process"/>
    <property type="evidence" value="ECO:0007669"/>
    <property type="project" value="UniProtKB-KW"/>
</dbReference>
<evidence type="ECO:0000313" key="6">
    <source>
        <dbReference type="Proteomes" id="UP000037460"/>
    </source>
</evidence>
<gene>
    <name evidence="5" type="ORF">Ctob_008124</name>
</gene>
<evidence type="ECO:0000256" key="1">
    <source>
        <dbReference type="ARBA" id="ARBA00013201"/>
    </source>
</evidence>
<dbReference type="OrthoDB" id="2363873at2759"/>
<name>A0A0M0JP62_9EUKA</name>
<protein>
    <recommendedName>
        <fullName evidence="1">1-alkyl-2-acetylglycerophosphocholine esterase</fullName>
        <ecNumber evidence="1">3.1.1.47</ecNumber>
    </recommendedName>
</protein>
<evidence type="ECO:0000256" key="3">
    <source>
        <dbReference type="ARBA" id="ARBA00022963"/>
    </source>
</evidence>
<sequence>MGQVNSTAPGNYTFTSAGDLLPFAEGNYAVGCIAINVPGKTEGSVVPCHVFYPVSKDHAGEGERPAWLAIEYAQALGVAQLANTFTECGGVALMTIFGQAATGARDDEVRKLGLAWRQAQNEQRLAELDASLDHLNATLAAARPDLFARPFKEGRPFARVRDNVAVVGMSFGGATAAAFALRDGSRAVPRVTHCFLLDPWIEQEDVSPLSAADLERPLHKTLRTLRVWLDMGGLVAKTSAQAAESLVANAAKNAKPRTLGIVRVEGAGHYAQTDIPSVFEHGPLRCFYLALRGRAQNVDAAPPARETLMACLSLVLDALRDDGWVQVRQAASSK</sequence>
<dbReference type="SUPFAM" id="SSF53474">
    <property type="entry name" value="alpha/beta-Hydrolases"/>
    <property type="match status" value="1"/>
</dbReference>
<reference evidence="6" key="1">
    <citation type="journal article" date="2015" name="PLoS Genet.">
        <title>Genome Sequence and Transcriptome Analyses of Chrysochromulina tobin: Metabolic Tools for Enhanced Algal Fitness in the Prominent Order Prymnesiales (Haptophyceae).</title>
        <authorList>
            <person name="Hovde B.T."/>
            <person name="Deodato C.R."/>
            <person name="Hunsperger H.M."/>
            <person name="Ryken S.A."/>
            <person name="Yost W."/>
            <person name="Jha R.K."/>
            <person name="Patterson J."/>
            <person name="Monnat R.J. Jr."/>
            <person name="Barlow S.B."/>
            <person name="Starkenburg S.R."/>
            <person name="Cattolico R.A."/>
        </authorList>
    </citation>
    <scope>NUCLEOTIDE SEQUENCE</scope>
    <source>
        <strain evidence="6">CCMP291</strain>
    </source>
</reference>
<dbReference type="InterPro" id="IPR029058">
    <property type="entry name" value="AB_hydrolase_fold"/>
</dbReference>
<dbReference type="PANTHER" id="PTHR10272:SF0">
    <property type="entry name" value="PLATELET-ACTIVATING FACTOR ACETYLHYDROLASE"/>
    <property type="match status" value="1"/>
</dbReference>
<dbReference type="EMBL" id="JWZX01002575">
    <property type="protein sequence ID" value="KOO28384.1"/>
    <property type="molecule type" value="Genomic_DNA"/>
</dbReference>
<evidence type="ECO:0000256" key="4">
    <source>
        <dbReference type="ARBA" id="ARBA00023098"/>
    </source>
</evidence>
<dbReference type="Gene3D" id="3.40.50.1820">
    <property type="entry name" value="alpha/beta hydrolase"/>
    <property type="match status" value="1"/>
</dbReference>
<keyword evidence="4" id="KW-0443">Lipid metabolism</keyword>
<dbReference type="AlphaFoldDB" id="A0A0M0JP62"/>
<comment type="caution">
    <text evidence="5">The sequence shown here is derived from an EMBL/GenBank/DDBJ whole genome shotgun (WGS) entry which is preliminary data.</text>
</comment>
<keyword evidence="3" id="KW-0442">Lipid degradation</keyword>